<evidence type="ECO:0000256" key="1">
    <source>
        <dbReference type="SAM" id="Phobius"/>
    </source>
</evidence>
<name>T1CCI5_9ZZZZ</name>
<reference evidence="3" key="1">
    <citation type="submission" date="2013-08" db="EMBL/GenBank/DDBJ databases">
        <authorList>
            <person name="Mendez C."/>
            <person name="Richter M."/>
            <person name="Ferrer M."/>
            <person name="Sanchez J."/>
        </authorList>
    </citation>
    <scope>NUCLEOTIDE SEQUENCE</scope>
</reference>
<evidence type="ECO:0000259" key="2">
    <source>
        <dbReference type="Pfam" id="PF00501"/>
    </source>
</evidence>
<dbReference type="GO" id="GO:0030729">
    <property type="term" value="F:acetoacetate-CoA ligase activity"/>
    <property type="evidence" value="ECO:0007669"/>
    <property type="project" value="TreeGrafter"/>
</dbReference>
<gene>
    <name evidence="3" type="ORF">B1B_00391</name>
</gene>
<dbReference type="Gene3D" id="3.40.50.12780">
    <property type="entry name" value="N-terminal domain of ligase-like"/>
    <property type="match status" value="1"/>
</dbReference>
<proteinExistence type="predicted"/>
<feature type="domain" description="AMP-dependent synthetase/ligase" evidence="2">
    <location>
        <begin position="9"/>
        <end position="104"/>
    </location>
</feature>
<dbReference type="SUPFAM" id="SSF56801">
    <property type="entry name" value="Acetyl-CoA synthetase-like"/>
    <property type="match status" value="1"/>
</dbReference>
<reference evidence="3" key="2">
    <citation type="journal article" date="2014" name="ISME J.">
        <title>Microbial stratification in low pH oxic and suboxic macroscopic growths along an acid mine drainage.</title>
        <authorList>
            <person name="Mendez-Garcia C."/>
            <person name="Mesa V."/>
            <person name="Sprenger R.R."/>
            <person name="Richter M."/>
            <person name="Diez M.S."/>
            <person name="Solano J."/>
            <person name="Bargiela R."/>
            <person name="Golyshina O.V."/>
            <person name="Manteca A."/>
            <person name="Ramos J.L."/>
            <person name="Gallego J.R."/>
            <person name="Llorente I."/>
            <person name="Martins Dos Santos V.A."/>
            <person name="Jensen O.N."/>
            <person name="Pelaez A.I."/>
            <person name="Sanchez J."/>
            <person name="Ferrer M."/>
        </authorList>
    </citation>
    <scope>NUCLEOTIDE SEQUENCE</scope>
</reference>
<keyword evidence="1" id="KW-0472">Membrane</keyword>
<comment type="caution">
    <text evidence="3">The sequence shown here is derived from an EMBL/GenBank/DDBJ whole genome shotgun (WGS) entry which is preliminary data.</text>
</comment>
<organism evidence="3">
    <name type="scientific">mine drainage metagenome</name>
    <dbReference type="NCBI Taxonomy" id="410659"/>
    <lineage>
        <taxon>unclassified sequences</taxon>
        <taxon>metagenomes</taxon>
        <taxon>ecological metagenomes</taxon>
    </lineage>
</organism>
<feature type="transmembrane region" description="Helical" evidence="1">
    <location>
        <begin position="49"/>
        <end position="72"/>
    </location>
</feature>
<dbReference type="InterPro" id="IPR042099">
    <property type="entry name" value="ANL_N_sf"/>
</dbReference>
<feature type="non-terminal residue" evidence="3">
    <location>
        <position position="112"/>
    </location>
</feature>
<keyword evidence="1" id="KW-1133">Transmembrane helix</keyword>
<sequence>MSLSQTRERVALSRDDLRIEVARAASALKALGVVRGDRVAAYVPNVSEVIVMFLATAALGAVWCSCAIEFGAKAVIDRLGQIAPKVLMVVDGYRYGDKEVDRRAEVRSVREA</sequence>
<keyword evidence="1" id="KW-0812">Transmembrane</keyword>
<protein>
    <submittedName>
        <fullName evidence="3">Acetoacetyl-CoA synthetase</fullName>
    </submittedName>
</protein>
<accession>T1CCI5</accession>
<evidence type="ECO:0000313" key="3">
    <source>
        <dbReference type="EMBL" id="EQD79073.1"/>
    </source>
</evidence>
<dbReference type="PANTHER" id="PTHR42921">
    <property type="entry name" value="ACETOACETYL-COA SYNTHETASE"/>
    <property type="match status" value="1"/>
</dbReference>
<dbReference type="PANTHER" id="PTHR42921:SF1">
    <property type="entry name" value="ACETOACETYL-COA SYNTHETASE"/>
    <property type="match status" value="1"/>
</dbReference>
<dbReference type="InterPro" id="IPR000873">
    <property type="entry name" value="AMP-dep_synth/lig_dom"/>
</dbReference>
<dbReference type="EMBL" id="AUZY01000297">
    <property type="protein sequence ID" value="EQD79073.1"/>
    <property type="molecule type" value="Genomic_DNA"/>
</dbReference>
<dbReference type="Pfam" id="PF00501">
    <property type="entry name" value="AMP-binding"/>
    <property type="match status" value="1"/>
</dbReference>
<dbReference type="AlphaFoldDB" id="T1CCI5"/>